<sequence>MAAAKPKPGTWEALSPQTLSEDLSTWPSMCLSSYGPVREQPCILTDTDISPEELHLFALQDFASTGTVQNFFGGLQGEVDKASRKLTEMQSRGPQAIIGHMQSQRIDHSRPLPDISPCPRLKKNSMLNASNVAFMQPNYRPSLNNPFEILNRPENQFGANMNAFASPNTPQGFGSAAPKATLNPNAFTQFGSQPVSNSFANPSQPGKEKAVPFSFAQSLNNLGKQPSTPASIFSNPKPATQEATKAPSVPAATPQTATASEQKPAFASFSTPSATPNNFSGTSHTISGSSEKPATPQQPTANAFSGFNAAPSQSAFDSKPKFSFAEKLASMASTAKQPTDASTESKPTSEAQSQAAPTKPVNEGSHETPQKPTEAAKPSAEETAAPKPAFFVPPNASSPFFKAPIETNHAKISQLVTPSSSGTPSASTQEPPAENKPPVQNSQEGVPAKEPQKTLTPEEIRLVNELNALHEYKEEFSSLDIEGLVVELDKMLSSISIRPSFSPMLEENLPTPIQFTATPAPPNVRNLPAYKALPPLPPPTDPQRAHAKLGDPASYSTAESLAPWEIEAFTCSDFTPGAIPSKPPSIGLLFRKN</sequence>
<organism evidence="1 2">
    <name type="scientific">Entomophthora muscae</name>
    <dbReference type="NCBI Taxonomy" id="34485"/>
    <lineage>
        <taxon>Eukaryota</taxon>
        <taxon>Fungi</taxon>
        <taxon>Fungi incertae sedis</taxon>
        <taxon>Zoopagomycota</taxon>
        <taxon>Entomophthoromycotina</taxon>
        <taxon>Entomophthoromycetes</taxon>
        <taxon>Entomophthorales</taxon>
        <taxon>Entomophthoraceae</taxon>
        <taxon>Entomophthora</taxon>
    </lineage>
</organism>
<dbReference type="Proteomes" id="UP001165960">
    <property type="component" value="Unassembled WGS sequence"/>
</dbReference>
<evidence type="ECO:0000313" key="1">
    <source>
        <dbReference type="EMBL" id="KAJ9060888.1"/>
    </source>
</evidence>
<comment type="caution">
    <text evidence="1">The sequence shown here is derived from an EMBL/GenBank/DDBJ whole genome shotgun (WGS) entry which is preliminary data.</text>
</comment>
<protein>
    <submittedName>
        <fullName evidence="1">Uncharacterized protein</fullName>
    </submittedName>
</protein>
<evidence type="ECO:0000313" key="2">
    <source>
        <dbReference type="Proteomes" id="UP001165960"/>
    </source>
</evidence>
<accession>A0ACC2SES1</accession>
<reference evidence="1" key="1">
    <citation type="submission" date="2022-04" db="EMBL/GenBank/DDBJ databases">
        <title>Genome of the entomopathogenic fungus Entomophthora muscae.</title>
        <authorList>
            <person name="Elya C."/>
            <person name="Lovett B.R."/>
            <person name="Lee E."/>
            <person name="Macias A.M."/>
            <person name="Hajek A.E."/>
            <person name="De Bivort B.L."/>
            <person name="Kasson M.T."/>
            <person name="De Fine Licht H.H."/>
            <person name="Stajich J.E."/>
        </authorList>
    </citation>
    <scope>NUCLEOTIDE SEQUENCE</scope>
    <source>
        <strain evidence="1">Berkeley</strain>
    </source>
</reference>
<proteinExistence type="predicted"/>
<gene>
    <name evidence="1" type="ORF">DSO57_1026205</name>
</gene>
<keyword evidence="2" id="KW-1185">Reference proteome</keyword>
<dbReference type="EMBL" id="QTSX02005122">
    <property type="protein sequence ID" value="KAJ9060888.1"/>
    <property type="molecule type" value="Genomic_DNA"/>
</dbReference>
<name>A0ACC2SES1_9FUNG</name>